<evidence type="ECO:0000313" key="2">
    <source>
        <dbReference type="Proteomes" id="UP000829398"/>
    </source>
</evidence>
<dbReference type="Proteomes" id="UP000829398">
    <property type="component" value="Chromosome 5"/>
</dbReference>
<comment type="caution">
    <text evidence="1">The sequence shown here is derived from an EMBL/GenBank/DDBJ whole genome shotgun (WGS) entry which is preliminary data.</text>
</comment>
<reference evidence="2" key="1">
    <citation type="journal article" date="2023" name="Hortic. Res.">
        <title>A chromosome-level phased genome enabling allele-level studies in sweet orange: a case study on citrus Huanglongbing tolerance.</title>
        <authorList>
            <person name="Wu B."/>
            <person name="Yu Q."/>
            <person name="Deng Z."/>
            <person name="Duan Y."/>
            <person name="Luo F."/>
            <person name="Gmitter F. Jr."/>
        </authorList>
    </citation>
    <scope>NUCLEOTIDE SEQUENCE [LARGE SCALE GENOMIC DNA]</scope>
    <source>
        <strain evidence="2">cv. Valencia</strain>
    </source>
</reference>
<protein>
    <submittedName>
        <fullName evidence="1">Ribonuclease H protein</fullName>
    </submittedName>
</protein>
<evidence type="ECO:0000313" key="1">
    <source>
        <dbReference type="EMBL" id="KAH9751502.1"/>
    </source>
</evidence>
<accession>A0ACB8KAR9</accession>
<dbReference type="EMBL" id="CM039174">
    <property type="protein sequence ID" value="KAH9751502.1"/>
    <property type="molecule type" value="Genomic_DNA"/>
</dbReference>
<gene>
    <name evidence="1" type="ORF">KPL71_014322</name>
</gene>
<keyword evidence="2" id="KW-1185">Reference proteome</keyword>
<sequence length="973" mass="111834">MIKNDVGQWIHDEDNIKAHVVYYFCNLYMKEGGVHVQNLFTLDFPLIDNDVLNSLIRIVDDAEIRDTIFSISPMKALGVEGLMPSSSKLNGMWWGPQFVSLLKIFFSRKQLPKELNQTLLVLISKTNNPYSLKLFRPISLCTVIYKTITKLVANCLKTILPQLIGPAWTCFVPGRHIIENVIVAQEIIHSMKNKGGKTGQMAIKVDLEKAYNRLSWDFIHETLGVIGLPRDLICIIMECLTESFILSRGMRQGDPLSPYIFVMCIERLNHGINQAVRNGVWKPIRLIRGGIPITHLFFTDDLLLLAEASREQAHMINEVLDTFCLSSGEKVNRAKTQIFFSRNVQKDTIREIKNTLGFSVIKNLGKYLGMPILHSRVTKATYQEILDKVQQRLSGWNAKHLSLAGRITLAQLVIQALSVYAMQSTKILASVIIKIDQSCKHFIWSGNTEKRKLNLIRWDTLCQPKSCEGLGLKNLSHMNMALLMEIGWGLVNSLNTFWVQVMASKYKIDTTCLPDSLQTRNGSYLWRAVEKVWDHDLKGTHWALGDGTRVKFWWDLWLSEADNLQSYAQNPIPDQLIILCVVDFSYSNGNWNWQLFAHLLPNHIILKIAAVKAPCANSGEDQCYWAYSNTGHFTAKSAYLSLHQSNNVADNSFIRTFIWLAISNRLKTKFELHRRHITTNATCCSCGHYLEDTIHVLRDCIIAWQVWLRLVPNNLWNNFFDLDLTSWIYYNLKNMGLIRRDEKWPCIFCVVLWWIWYWQTQFIYNEANISVVNIVLDIMHRLTEINSSMENIIRPGHEMIIKWLKWTPPPWPFFKLNTDGARKISRHASAGGLIRNYCGEWVHGFGINIGHCTITGGEVWGLFQGLQLAWNIRIRQLRVEVDSRCTTKILATNNIHPNAYSSLIQGIKRLPNRDWQVSLSIEKLILQLIALPTKLFFCLLGSMCFQLLHPELKGGCYMMCLGLRTHEWLLPSV</sequence>
<proteinExistence type="predicted"/>
<organism evidence="1 2">
    <name type="scientific">Citrus sinensis</name>
    <name type="common">Sweet orange</name>
    <name type="synonym">Citrus aurantium var. sinensis</name>
    <dbReference type="NCBI Taxonomy" id="2711"/>
    <lineage>
        <taxon>Eukaryota</taxon>
        <taxon>Viridiplantae</taxon>
        <taxon>Streptophyta</taxon>
        <taxon>Embryophyta</taxon>
        <taxon>Tracheophyta</taxon>
        <taxon>Spermatophyta</taxon>
        <taxon>Magnoliopsida</taxon>
        <taxon>eudicotyledons</taxon>
        <taxon>Gunneridae</taxon>
        <taxon>Pentapetalae</taxon>
        <taxon>rosids</taxon>
        <taxon>malvids</taxon>
        <taxon>Sapindales</taxon>
        <taxon>Rutaceae</taxon>
        <taxon>Aurantioideae</taxon>
        <taxon>Citrus</taxon>
    </lineage>
</organism>
<name>A0ACB8KAR9_CITSI</name>